<feature type="domain" description="CRAL-TRIO" evidence="2">
    <location>
        <begin position="100"/>
        <end position="264"/>
    </location>
</feature>
<dbReference type="InterPro" id="IPR036865">
    <property type="entry name" value="CRAL-TRIO_dom_sf"/>
</dbReference>
<dbReference type="CDD" id="cd00170">
    <property type="entry name" value="SEC14"/>
    <property type="match status" value="1"/>
</dbReference>
<accession>A0A1I8J135</accession>
<proteinExistence type="predicted"/>
<dbReference type="AlphaFoldDB" id="A0A1I8J135"/>
<dbReference type="PRINTS" id="PR00180">
    <property type="entry name" value="CRETINALDHBP"/>
</dbReference>
<evidence type="ECO:0000259" key="2">
    <source>
        <dbReference type="PROSITE" id="PS50191"/>
    </source>
</evidence>
<dbReference type="SMART" id="SM00516">
    <property type="entry name" value="SEC14"/>
    <property type="match status" value="1"/>
</dbReference>
<dbReference type="SMART" id="SM01100">
    <property type="entry name" value="CRAL_TRIO_N"/>
    <property type="match status" value="1"/>
</dbReference>
<dbReference type="InterPro" id="IPR011074">
    <property type="entry name" value="CRAL/TRIO_N_dom"/>
</dbReference>
<protein>
    <submittedName>
        <fullName evidence="4">CRAL-TRIO domain-containing protein</fullName>
    </submittedName>
</protein>
<dbReference type="Gene3D" id="3.40.525.10">
    <property type="entry name" value="CRAL-TRIO lipid binding domain"/>
    <property type="match status" value="1"/>
</dbReference>
<feature type="region of interest" description="Disordered" evidence="1">
    <location>
        <begin position="1"/>
        <end position="47"/>
    </location>
</feature>
<dbReference type="InterPro" id="IPR036273">
    <property type="entry name" value="CRAL/TRIO_N_dom_sf"/>
</dbReference>
<evidence type="ECO:0000313" key="4">
    <source>
        <dbReference type="WBParaSite" id="maker-uti_cns_0045425-snap-gene-0.10-mRNA-1"/>
    </source>
</evidence>
<reference evidence="4" key="1">
    <citation type="submission" date="2016-11" db="UniProtKB">
        <authorList>
            <consortium name="WormBaseParasite"/>
        </authorList>
    </citation>
    <scope>IDENTIFICATION</scope>
</reference>
<dbReference type="PROSITE" id="PS50191">
    <property type="entry name" value="CRAL_TRIO"/>
    <property type="match status" value="1"/>
</dbReference>
<dbReference type="WBParaSite" id="maker-uti_cns_0045425-snap-gene-0.10-mRNA-1">
    <property type="protein sequence ID" value="maker-uti_cns_0045425-snap-gene-0.10-mRNA-1"/>
    <property type="gene ID" value="maker-uti_cns_0045425-snap-gene-0.10"/>
</dbReference>
<name>A0A1I8J135_9PLAT</name>
<dbReference type="GO" id="GO:1902936">
    <property type="term" value="F:phosphatidylinositol bisphosphate binding"/>
    <property type="evidence" value="ECO:0007669"/>
    <property type="project" value="TreeGrafter"/>
</dbReference>
<sequence>TDAARAPQLTALGACQQQQQQQSASGLSEAARRRAEQELGETPETRSAALSALRSAIQSDATMRCRTDDAFLLKFLRHRKFNVDGAHKRIRAYLRVRRKFPDVFDDYGPAGVRPVLEDGVLVVLPHRDGEGRRIVLYRLGLWDCAKYSSTELVRATCVVMEALLEEEDTQVCGVSVVLDMSGLALRHIRRLDLRYFRRYRAVVHKALPVRVCALNVVRGGRFFNTTCRVASALLPSKLADRVHNHGDDVAALHACVPAALLPPEPPFHGCLAVQLPLTPFYHQLMSGHWTEWFGQNSLQCINDDESGSGD</sequence>
<dbReference type="GO" id="GO:0016020">
    <property type="term" value="C:membrane"/>
    <property type="evidence" value="ECO:0007669"/>
    <property type="project" value="TreeGrafter"/>
</dbReference>
<dbReference type="SUPFAM" id="SSF52087">
    <property type="entry name" value="CRAL/TRIO domain"/>
    <property type="match status" value="1"/>
</dbReference>
<dbReference type="Gene3D" id="1.10.8.20">
    <property type="entry name" value="N-terminal domain of phosphatidylinositol transfer protein sec14p"/>
    <property type="match status" value="1"/>
</dbReference>
<evidence type="ECO:0000256" key="1">
    <source>
        <dbReference type="SAM" id="MobiDB-lite"/>
    </source>
</evidence>
<dbReference type="Gene3D" id="1.20.5.1200">
    <property type="entry name" value="Alpha-tocopherol transfer"/>
    <property type="match status" value="1"/>
</dbReference>
<dbReference type="Proteomes" id="UP000095280">
    <property type="component" value="Unplaced"/>
</dbReference>
<dbReference type="Pfam" id="PF00650">
    <property type="entry name" value="CRAL_TRIO"/>
    <property type="match status" value="1"/>
</dbReference>
<evidence type="ECO:0000313" key="3">
    <source>
        <dbReference type="Proteomes" id="UP000095280"/>
    </source>
</evidence>
<dbReference type="InterPro" id="IPR001251">
    <property type="entry name" value="CRAL-TRIO_dom"/>
</dbReference>
<dbReference type="PANTHER" id="PTHR10174">
    <property type="entry name" value="ALPHA-TOCOPHEROL TRANSFER PROTEIN-RELATED"/>
    <property type="match status" value="1"/>
</dbReference>
<keyword evidence="3" id="KW-1185">Reference proteome</keyword>
<dbReference type="Pfam" id="PF03765">
    <property type="entry name" value="CRAL_TRIO_N"/>
    <property type="match status" value="1"/>
</dbReference>
<organism evidence="3 4">
    <name type="scientific">Macrostomum lignano</name>
    <dbReference type="NCBI Taxonomy" id="282301"/>
    <lineage>
        <taxon>Eukaryota</taxon>
        <taxon>Metazoa</taxon>
        <taxon>Spiralia</taxon>
        <taxon>Lophotrochozoa</taxon>
        <taxon>Platyhelminthes</taxon>
        <taxon>Rhabditophora</taxon>
        <taxon>Macrostomorpha</taxon>
        <taxon>Macrostomida</taxon>
        <taxon>Macrostomidae</taxon>
        <taxon>Macrostomum</taxon>
    </lineage>
</organism>
<dbReference type="SUPFAM" id="SSF46938">
    <property type="entry name" value="CRAL/TRIO N-terminal domain"/>
    <property type="match status" value="1"/>
</dbReference>
<dbReference type="PANTHER" id="PTHR10174:SF208">
    <property type="entry name" value="CRAL-TRIO DOMAIN-CONTAINING PROTEIN DDB_G0278031"/>
    <property type="match status" value="1"/>
</dbReference>